<dbReference type="Proteomes" id="UP001199915">
    <property type="component" value="Unassembled WGS sequence"/>
</dbReference>
<dbReference type="EMBL" id="CZAL01000001">
    <property type="protein sequence ID" value="CUO62881.1"/>
    <property type="molecule type" value="Genomic_DNA"/>
</dbReference>
<keyword evidence="1" id="KW-0472">Membrane</keyword>
<dbReference type="EMBL" id="JAKNFS010000006">
    <property type="protein sequence ID" value="MCG4764978.1"/>
    <property type="molecule type" value="Genomic_DNA"/>
</dbReference>
<sequence>MANLIARIAVLLVLAAAGMVLADRKEKIDLSVSLLLFLAAVNVTSFFSLKDNRIVVVMILTVYFLLYAGAKELLRRRAEKKRK</sequence>
<keyword evidence="1" id="KW-0812">Transmembrane</keyword>
<dbReference type="Proteomes" id="UP000095706">
    <property type="component" value="Unassembled WGS sequence"/>
</dbReference>
<name>A0A174GLJ1_9FIRM</name>
<evidence type="ECO:0000313" key="7">
    <source>
        <dbReference type="Proteomes" id="UP000095709"/>
    </source>
</evidence>
<organism evidence="3 7">
    <name type="scientific">Fusicatenibacter saccharivorans</name>
    <dbReference type="NCBI Taxonomy" id="1150298"/>
    <lineage>
        <taxon>Bacteria</taxon>
        <taxon>Bacillati</taxon>
        <taxon>Bacillota</taxon>
        <taxon>Clostridia</taxon>
        <taxon>Lachnospirales</taxon>
        <taxon>Lachnospiraceae</taxon>
        <taxon>Fusicatenibacter</taxon>
    </lineage>
</organism>
<protein>
    <submittedName>
        <fullName evidence="3">Uncharacterized protein</fullName>
    </submittedName>
</protein>
<dbReference type="STRING" id="1150298.ERS852406_01367"/>
<dbReference type="Proteomes" id="UP000768180">
    <property type="component" value="Unassembled WGS sequence"/>
</dbReference>
<reference evidence="5" key="3">
    <citation type="submission" date="2020-02" db="EMBL/GenBank/DDBJ databases">
        <authorList>
            <person name="Littmann E."/>
            <person name="Sorbara M."/>
        </authorList>
    </citation>
    <scope>NUCLEOTIDE SEQUENCE</scope>
    <source>
        <strain evidence="5">MSK.14.54</strain>
    </source>
</reference>
<evidence type="ECO:0000256" key="1">
    <source>
        <dbReference type="SAM" id="Phobius"/>
    </source>
</evidence>
<evidence type="ECO:0000313" key="6">
    <source>
        <dbReference type="Proteomes" id="UP000095706"/>
    </source>
</evidence>
<feature type="transmembrane region" description="Helical" evidence="1">
    <location>
        <begin position="54"/>
        <end position="74"/>
    </location>
</feature>
<dbReference type="RefSeq" id="WP_022462118.1">
    <property type="nucleotide sequence ID" value="NZ_CABJFB010000003.1"/>
</dbReference>
<dbReference type="EMBL" id="JAAITQ010000022">
    <property type="protein sequence ID" value="NSE17070.1"/>
    <property type="molecule type" value="Genomic_DNA"/>
</dbReference>
<dbReference type="GeneID" id="79855647"/>
<evidence type="ECO:0000313" key="2">
    <source>
        <dbReference type="EMBL" id="CUO15163.1"/>
    </source>
</evidence>
<proteinExistence type="predicted"/>
<feature type="transmembrane region" description="Helical" evidence="1">
    <location>
        <begin position="6"/>
        <end position="23"/>
    </location>
</feature>
<reference evidence="5 8" key="2">
    <citation type="journal article" date="2020" name="Cell Host Microbe">
        <title>Functional and Genomic Variation between Human-Derived Isolates of Lachnospiraceae Reveals Inter- and Intra-Species Diversity.</title>
        <authorList>
            <person name="Sorbara M.T."/>
            <person name="Littmann E.R."/>
            <person name="Fontana E."/>
            <person name="Moody T.U."/>
            <person name="Kohout C.E."/>
            <person name="Gjonbalaj M."/>
            <person name="Eaton V."/>
            <person name="Seok R."/>
            <person name="Leiner I.M."/>
            <person name="Pamer E.G."/>
        </authorList>
    </citation>
    <scope>NUCLEOTIDE SEQUENCE [LARGE SCALE GENOMIC DNA]</scope>
    <source>
        <strain evidence="5 8">MSK.14.54</strain>
    </source>
</reference>
<dbReference type="AlphaFoldDB" id="A0A174GLJ1"/>
<reference evidence="4" key="4">
    <citation type="submission" date="2022-01" db="EMBL/GenBank/DDBJ databases">
        <title>Collection of gut derived symbiotic bacterial strains cultured from healthy donors.</title>
        <authorList>
            <person name="Lin H."/>
            <person name="Kohout C."/>
            <person name="Waligurski E."/>
            <person name="Pamer E.G."/>
        </authorList>
    </citation>
    <scope>NUCLEOTIDE SEQUENCE</scope>
    <source>
        <strain evidence="4">DFI.5.49</strain>
    </source>
</reference>
<keyword evidence="8" id="KW-1185">Reference proteome</keyword>
<dbReference type="EMBL" id="CYYV01000006">
    <property type="protein sequence ID" value="CUO15163.1"/>
    <property type="molecule type" value="Genomic_DNA"/>
</dbReference>
<dbReference type="Proteomes" id="UP000095709">
    <property type="component" value="Unassembled WGS sequence"/>
</dbReference>
<feature type="transmembrane region" description="Helical" evidence="1">
    <location>
        <begin position="30"/>
        <end position="48"/>
    </location>
</feature>
<keyword evidence="1" id="KW-1133">Transmembrane helix</keyword>
<evidence type="ECO:0000313" key="3">
    <source>
        <dbReference type="EMBL" id="CUO62881.1"/>
    </source>
</evidence>
<gene>
    <name evidence="2" type="ORF">ERS852406_01367</name>
    <name evidence="3" type="ORF">ERS852498_00080</name>
    <name evidence="5" type="ORF">G5B05_11770</name>
    <name evidence="4" type="ORF">L0N21_05570</name>
</gene>
<evidence type="ECO:0000313" key="5">
    <source>
        <dbReference type="EMBL" id="NSE17070.1"/>
    </source>
</evidence>
<accession>A0A174GLJ1</accession>
<evidence type="ECO:0000313" key="4">
    <source>
        <dbReference type="EMBL" id="MCG4764978.1"/>
    </source>
</evidence>
<reference evidence="6 7" key="1">
    <citation type="submission" date="2015-09" db="EMBL/GenBank/DDBJ databases">
        <authorList>
            <consortium name="Pathogen Informatics"/>
        </authorList>
    </citation>
    <scope>NUCLEOTIDE SEQUENCE [LARGE SCALE GENOMIC DNA]</scope>
    <source>
        <strain evidence="2 6">2789STDY5608849</strain>
        <strain evidence="3 7">2789STDY5834885</strain>
    </source>
</reference>
<evidence type="ECO:0000313" key="8">
    <source>
        <dbReference type="Proteomes" id="UP000768180"/>
    </source>
</evidence>